<dbReference type="KEGG" id="spir:CWM47_21190"/>
<gene>
    <name evidence="1" type="ORF">CWM47_21190</name>
</gene>
<reference evidence="1 2" key="1">
    <citation type="submission" date="2017-11" db="EMBL/GenBank/DDBJ databases">
        <title>Taxonomic description and genome sequences of Spirosoma HA7 sp. nov., isolated from pollen microhabitat of Corylus avellana.</title>
        <authorList>
            <person name="Ambika Manirajan B."/>
            <person name="Suarez C."/>
            <person name="Ratering S."/>
            <person name="Geissler-Plaum R."/>
            <person name="Cardinale M."/>
            <person name="Sylvia S."/>
        </authorList>
    </citation>
    <scope>NUCLEOTIDE SEQUENCE [LARGE SCALE GENOMIC DNA]</scope>
    <source>
        <strain evidence="1 2">HA7</strain>
    </source>
</reference>
<organism evidence="1 2">
    <name type="scientific">Spirosoma pollinicola</name>
    <dbReference type="NCBI Taxonomy" id="2057025"/>
    <lineage>
        <taxon>Bacteria</taxon>
        <taxon>Pseudomonadati</taxon>
        <taxon>Bacteroidota</taxon>
        <taxon>Cytophagia</taxon>
        <taxon>Cytophagales</taxon>
        <taxon>Cytophagaceae</taxon>
        <taxon>Spirosoma</taxon>
    </lineage>
</organism>
<dbReference type="Proteomes" id="UP000232883">
    <property type="component" value="Chromosome"/>
</dbReference>
<sequence>MSLPLTTPHPGFYQYTYPTFVDAPQPICVHFLTPDGQQAFVSYPSDRSCKVAQLIPVSWFQSVTLSPQNGQPQLMPFLDRLFTKEADRHAITRRPGPWVPNNLKGCNLSQHDYMAG</sequence>
<accession>A0A2K8Z2R6</accession>
<keyword evidence="2" id="KW-1185">Reference proteome</keyword>
<protein>
    <submittedName>
        <fullName evidence="1">Uncharacterized protein</fullName>
    </submittedName>
</protein>
<evidence type="ECO:0000313" key="2">
    <source>
        <dbReference type="Proteomes" id="UP000232883"/>
    </source>
</evidence>
<dbReference type="RefSeq" id="WP_100990190.1">
    <property type="nucleotide sequence ID" value="NZ_CP025096.1"/>
</dbReference>
<dbReference type="AlphaFoldDB" id="A0A2K8Z2R6"/>
<proteinExistence type="predicted"/>
<name>A0A2K8Z2R6_9BACT</name>
<dbReference type="EMBL" id="CP025096">
    <property type="protein sequence ID" value="AUD04124.1"/>
    <property type="molecule type" value="Genomic_DNA"/>
</dbReference>
<dbReference type="OrthoDB" id="965428at2"/>
<evidence type="ECO:0000313" key="1">
    <source>
        <dbReference type="EMBL" id="AUD04124.1"/>
    </source>
</evidence>